<dbReference type="EMBL" id="LIYF01000046">
    <property type="protein sequence ID" value="KZK04798.1"/>
    <property type="molecule type" value="Genomic_DNA"/>
</dbReference>
<proteinExistence type="predicted"/>
<evidence type="ECO:0000313" key="2">
    <source>
        <dbReference type="Proteomes" id="UP000076519"/>
    </source>
</evidence>
<reference evidence="1 2" key="1">
    <citation type="submission" date="2015-08" db="EMBL/GenBank/DDBJ databases">
        <title>Draft Genome Sequences of 11 Lactococcus lactis subspecies cremoris strains.</title>
        <authorList>
            <person name="Wels M."/>
            <person name="Backus L."/>
            <person name="Boekhorst J."/>
            <person name="Dijkstra A."/>
            <person name="Beerthuizen M."/>
            <person name="Siezen R."/>
            <person name="Bachmann H."/>
            <person name="Van Hijum S."/>
        </authorList>
    </citation>
    <scope>NUCLEOTIDE SEQUENCE [LARGE SCALE GENOMIC DNA]</scope>
    <source>
        <strain evidence="1 2">KW10</strain>
    </source>
</reference>
<name>A0A166IS29_LACLC</name>
<evidence type="ECO:0000313" key="1">
    <source>
        <dbReference type="EMBL" id="KZK04798.1"/>
    </source>
</evidence>
<sequence>MLACEVSEFASLVRVSACELPAFPSVVESDTAREEFTVGSVTASVWFGGVTAEFSSAFTAKGRLVTNKLKRIPVLSNQNLLGDFI</sequence>
<organism evidence="1 2">
    <name type="scientific">Lactococcus lactis subsp. cremoris</name>
    <name type="common">Streptococcus cremoris</name>
    <dbReference type="NCBI Taxonomy" id="1359"/>
    <lineage>
        <taxon>Bacteria</taxon>
        <taxon>Bacillati</taxon>
        <taxon>Bacillota</taxon>
        <taxon>Bacilli</taxon>
        <taxon>Lactobacillales</taxon>
        <taxon>Streptococcaceae</taxon>
        <taxon>Lactococcus</taxon>
    </lineage>
</organism>
<dbReference type="Proteomes" id="UP000076519">
    <property type="component" value="Unassembled WGS sequence"/>
</dbReference>
<protein>
    <submittedName>
        <fullName evidence="1">Uncharacterized protein</fullName>
    </submittedName>
</protein>
<accession>A0A166IS29</accession>
<gene>
    <name evidence="1" type="ORF">AB996_2284</name>
</gene>
<dbReference type="AlphaFoldDB" id="A0A166IS29"/>
<comment type="caution">
    <text evidence="1">The sequence shown here is derived from an EMBL/GenBank/DDBJ whole genome shotgun (WGS) entry which is preliminary data.</text>
</comment>